<accession>A0AA36IGZ5</accession>
<feature type="repeat" description="RCC1" evidence="2">
    <location>
        <begin position="196"/>
        <end position="252"/>
    </location>
</feature>
<dbReference type="PROSITE" id="PS00626">
    <property type="entry name" value="RCC1_2"/>
    <property type="match status" value="2"/>
</dbReference>
<dbReference type="SUPFAM" id="SSF50985">
    <property type="entry name" value="RCC1/BLIP-II"/>
    <property type="match status" value="1"/>
</dbReference>
<gene>
    <name evidence="3" type="ORF">EVOR1521_LOCUS13396</name>
</gene>
<reference evidence="3" key="1">
    <citation type="submission" date="2023-08" db="EMBL/GenBank/DDBJ databases">
        <authorList>
            <person name="Chen Y."/>
            <person name="Shah S."/>
            <person name="Dougan E. K."/>
            <person name="Thang M."/>
            <person name="Chan C."/>
        </authorList>
    </citation>
    <scope>NUCLEOTIDE SEQUENCE</scope>
</reference>
<sequence>MDALGVLADATYSDGGSVIESLLWQQRKGVRCVAHRFGVEKKAVFLGKDGKLYSIGLEEGEEHPKEVYLGTIPWKLEADNKEDVTGVQVTGTKDAALVLNHLLELYSTPNSHAPMTRLLADKKVIQVACSDNHYLVLTAEGQVQSCGANQFGQLGLGHQNNIAEPWPVEIKQETGNRFATYVACGSNHSLVVCEQEVAFAFGRNDTAQCGAGGHPLLKPALVRLPQNQNSAHDTQVLKVACGNFHSLFLTPAGLFGCGNGQKGQLGKNLRSNHHVAKLTLPNQVGKLTDVFSHAELCVSVVLDEHGEFFAAGDAGELVGSTQVIEDFIPIKKHGIAVASRFICMQPETHRYVSTFNNPSCCDVEIMGAAADGQQQSEPLHFSWDTIRSRSPYLTKMIKNSESMGSGVQKKDSGWRVHIHNYSWKALQAYGKYLHHDVVEAEPGSIVELLQLADEYGDETGLQSLCAATLRRQVSDKNLRICLTQCMQIKFLSLAADLVKRGLCLKNACDILNAVEMVPEMVRGEEGAEASLRRYIQDLVMSFAAQHATALVEDQHFAEVRPEIAKQLLVKLGKDLPKTHAKLQQKNFRWAAPCPPYAECFISLLGAPVTAALHRQAATFAAKEAAQVAQEAAVACCAELQEDIARMSAALEASFGKAQGGDQPELKTELSRCEAHFQQQLEDFGEAMQQQLLQHAETCRSLRGFQEQSEARLGEKVAASMETVQGLAQRLELLEGDLPRGRARMRHHCPCPSLDKVRCEPPRMGGPRRRLKPRRCEVWPEASLRW</sequence>
<dbReference type="PANTHER" id="PTHR22870:SF445">
    <property type="match status" value="1"/>
</dbReference>
<evidence type="ECO:0000256" key="1">
    <source>
        <dbReference type="ARBA" id="ARBA00022737"/>
    </source>
</evidence>
<dbReference type="Gene3D" id="3.30.710.10">
    <property type="entry name" value="Potassium Channel Kv1.1, Chain A"/>
    <property type="match status" value="1"/>
</dbReference>
<comment type="caution">
    <text evidence="3">The sequence shown here is derived from an EMBL/GenBank/DDBJ whole genome shotgun (WGS) entry which is preliminary data.</text>
</comment>
<dbReference type="PROSITE" id="PS50012">
    <property type="entry name" value="RCC1_3"/>
    <property type="match status" value="2"/>
</dbReference>
<organism evidence="3 4">
    <name type="scientific">Effrenium voratum</name>
    <dbReference type="NCBI Taxonomy" id="2562239"/>
    <lineage>
        <taxon>Eukaryota</taxon>
        <taxon>Sar</taxon>
        <taxon>Alveolata</taxon>
        <taxon>Dinophyceae</taxon>
        <taxon>Suessiales</taxon>
        <taxon>Symbiodiniaceae</taxon>
        <taxon>Effrenium</taxon>
    </lineage>
</organism>
<name>A0AA36IGZ5_9DINO</name>
<proteinExistence type="predicted"/>
<dbReference type="Gene3D" id="2.130.10.30">
    <property type="entry name" value="Regulator of chromosome condensation 1/beta-lactamase-inhibitor protein II"/>
    <property type="match status" value="1"/>
</dbReference>
<dbReference type="Pfam" id="PF00415">
    <property type="entry name" value="RCC1"/>
    <property type="match status" value="2"/>
</dbReference>
<dbReference type="InterPro" id="IPR009091">
    <property type="entry name" value="RCC1/BLIP-II"/>
</dbReference>
<evidence type="ECO:0000313" key="3">
    <source>
        <dbReference type="EMBL" id="CAJ1387280.1"/>
    </source>
</evidence>
<dbReference type="AlphaFoldDB" id="A0AA36IGZ5"/>
<keyword evidence="1" id="KW-0677">Repeat</keyword>
<feature type="repeat" description="RCC1" evidence="2">
    <location>
        <begin position="141"/>
        <end position="195"/>
    </location>
</feature>
<dbReference type="InterPro" id="IPR051210">
    <property type="entry name" value="Ub_ligase/GEF_domain"/>
</dbReference>
<dbReference type="EMBL" id="CAUJNA010001491">
    <property type="protein sequence ID" value="CAJ1387280.1"/>
    <property type="molecule type" value="Genomic_DNA"/>
</dbReference>
<dbReference type="InterPro" id="IPR011333">
    <property type="entry name" value="SKP1/BTB/POZ_sf"/>
</dbReference>
<keyword evidence="4" id="KW-1185">Reference proteome</keyword>
<evidence type="ECO:0000313" key="4">
    <source>
        <dbReference type="Proteomes" id="UP001178507"/>
    </source>
</evidence>
<evidence type="ECO:0000256" key="2">
    <source>
        <dbReference type="PROSITE-ProRule" id="PRU00235"/>
    </source>
</evidence>
<dbReference type="InterPro" id="IPR000408">
    <property type="entry name" value="Reg_chr_condens"/>
</dbReference>
<protein>
    <submittedName>
        <fullName evidence="3">Uncharacterized protein</fullName>
    </submittedName>
</protein>
<dbReference type="PANTHER" id="PTHR22870">
    <property type="entry name" value="REGULATOR OF CHROMOSOME CONDENSATION"/>
    <property type="match status" value="1"/>
</dbReference>
<dbReference type="Proteomes" id="UP001178507">
    <property type="component" value="Unassembled WGS sequence"/>
</dbReference>